<feature type="compositionally biased region" description="Low complexity" evidence="1">
    <location>
        <begin position="107"/>
        <end position="130"/>
    </location>
</feature>
<dbReference type="AlphaFoldDB" id="A0A927GYK0"/>
<feature type="region of interest" description="Disordered" evidence="1">
    <location>
        <begin position="196"/>
        <end position="255"/>
    </location>
</feature>
<feature type="compositionally biased region" description="Low complexity" evidence="1">
    <location>
        <begin position="196"/>
        <end position="211"/>
    </location>
</feature>
<dbReference type="Proteomes" id="UP000639396">
    <property type="component" value="Unassembled WGS sequence"/>
</dbReference>
<feature type="compositionally biased region" description="Polar residues" evidence="1">
    <location>
        <begin position="1"/>
        <end position="18"/>
    </location>
</feature>
<reference evidence="2" key="1">
    <citation type="submission" date="2020-09" db="EMBL/GenBank/DDBJ databases">
        <title>A novel bacterium of genus Paenibacillus, isolated from South China Sea.</title>
        <authorList>
            <person name="Huang H."/>
            <person name="Mo K."/>
            <person name="Hu Y."/>
        </authorList>
    </citation>
    <scope>NUCLEOTIDE SEQUENCE</scope>
    <source>
        <strain evidence="2">IB182363</strain>
    </source>
</reference>
<feature type="compositionally biased region" description="Low complexity" evidence="1">
    <location>
        <begin position="43"/>
        <end position="58"/>
    </location>
</feature>
<proteinExistence type="predicted"/>
<evidence type="ECO:0000313" key="2">
    <source>
        <dbReference type="EMBL" id="MBD2861991.1"/>
    </source>
</evidence>
<gene>
    <name evidence="2" type="ORF">IDH45_08365</name>
</gene>
<evidence type="ECO:0000313" key="3">
    <source>
        <dbReference type="Proteomes" id="UP000639396"/>
    </source>
</evidence>
<protein>
    <submittedName>
        <fullName evidence="2">Uncharacterized protein</fullName>
    </submittedName>
</protein>
<sequence length="255" mass="27372">MGNQSSTSQYRGSQNQKPFQPIGMVQSQYGQRASQYGSGQTPSAAAGGMQSSAGGFQSTSSFHTANYRGNQPGHDSYLRSDSRTPSQSGAIGIGSGYGSGTMSQSNQAFGMGQSGSGQAAGAAFQSTSSFHTAGYRGNQPGHDSYLRSDSQHPSQAQTGYASFGMAQSQFQPQQSSYQQHQNQYQPQNQFHFQNQMQNQQQNQMQNQNQSFASTQSFHTAGYRGNQPGHDAYLRSDSNQPASSYSSIGGTSSFRF</sequence>
<feature type="compositionally biased region" description="Low complexity" evidence="1">
    <location>
        <begin position="242"/>
        <end position="255"/>
    </location>
</feature>
<keyword evidence="3" id="KW-1185">Reference proteome</keyword>
<accession>A0A927GYK0</accession>
<feature type="compositionally biased region" description="Polar residues" evidence="1">
    <location>
        <begin position="25"/>
        <end position="42"/>
    </location>
</feature>
<comment type="caution">
    <text evidence="2">The sequence shown here is derived from an EMBL/GenBank/DDBJ whole genome shotgun (WGS) entry which is preliminary data.</text>
</comment>
<organism evidence="2 3">
    <name type="scientific">Paenibacillus oceani</name>
    <dbReference type="NCBI Taxonomy" id="2772510"/>
    <lineage>
        <taxon>Bacteria</taxon>
        <taxon>Bacillati</taxon>
        <taxon>Bacillota</taxon>
        <taxon>Bacilli</taxon>
        <taxon>Bacillales</taxon>
        <taxon>Paenibacillaceae</taxon>
        <taxon>Paenibacillus</taxon>
    </lineage>
</organism>
<feature type="compositionally biased region" description="Polar residues" evidence="1">
    <location>
        <begin position="59"/>
        <end position="69"/>
    </location>
</feature>
<feature type="region of interest" description="Disordered" evidence="1">
    <location>
        <begin position="1"/>
        <end position="158"/>
    </location>
</feature>
<dbReference type="EMBL" id="JACXJA010000007">
    <property type="protein sequence ID" value="MBD2861991.1"/>
    <property type="molecule type" value="Genomic_DNA"/>
</dbReference>
<evidence type="ECO:0000256" key="1">
    <source>
        <dbReference type="SAM" id="MobiDB-lite"/>
    </source>
</evidence>
<name>A0A927GYK0_9BACL</name>